<evidence type="ECO:0000256" key="19">
    <source>
        <dbReference type="SAM" id="Phobius"/>
    </source>
</evidence>
<dbReference type="FunFam" id="3.80.10.10:FF:000107">
    <property type="entry name" value="LRR receptor-like serine/threonine-protein kinase ERL1"/>
    <property type="match status" value="1"/>
</dbReference>
<sequence>MKLVVVFKHCLAMAVLVLLLMSPLVSPLNDEGTALSLCTFSCLLASSRFSLCLLSVFEMLQHLYFPFLDAGSLKMVILAVKWIKDSISFCVCDWKALMSIKESFSNVVNVLLDWDDAHNEDFCSWRGVFCDNVSFSVVSLNLSNLNLGGEISPAIGDLRNLQSIDFQGNKLTGQIPEEIGNCASLFNLDLSDNLLYGDIPFSISKLKQLDTLNLKNNQLTGPIPSTLTQIPNLKTLDLAKNQLTGEIPRLIYWNEVLQYLGLRGNLLTGTLSEDMCQLTGLCDVRGNNLSGTIPSSIGNCTSFEILDISYNQISGEIPYNIGFLQVATLSLQGNSLTGKIPEVIGLMQALAVLDLSDNELVGPIPPILGNLSYTGKLYLHGNKLTGPIPPEFGNMSKLSYLQLNDNQLVGTIPPELGMLEQLFELNLANNHLEGPIPNNISSCRALNQLNVYGNHLSGIIASGFKGLESLTYLNLSSNDFKGSIPIELGHIINLDTLDLSSNNFSGPIPASIGDLEHLLMLNLSRNHLHGRLPAEFGNLRSIQAIDVSFNNVTGSIPVELGQLQNIVTLILNNNDLQGEIPDQLTNCFSLANLNFSYNNLSGIVPPIRNLTRFPPDSFIGNPLLCGNWLGSVCGPYVLKSKVIFSRAAVVCITLGFVTLLSMIVVVIYKSNQRKQLTMGSDKTLQGMCPPKLVVLHMDMAIHTFDDIMRNTENLSEKYIIGYGASSTVYKCVLKNSRPLAIKRLYNQYPYNLHEFETELETIGSIRHRNIVSLHGYALSPRGNLLFYDYMKNGSLWDLLHAKCIPTTKTHASTFVLGTIGYIDPEYARTSRLTEKSDVYSFGIVLLELLTGKKAVDNESNLQQLILSRADDNTVMEAVDPEVSVTCMDLTHVKKSFQLALLCTKRHPSERPTMQDVSRVLVSFLPALPTKASLLPKPIDYAKFVIDKGQQQQPIGNQQQPSQENNSSDAQWFVRFKEVVSKNTL</sequence>
<comment type="catalytic activity">
    <reaction evidence="16">
        <text>L-threonyl-[protein] + ATP = O-phospho-L-threonyl-[protein] + ADP + H(+)</text>
        <dbReference type="Rhea" id="RHEA:46608"/>
        <dbReference type="Rhea" id="RHEA-COMP:11060"/>
        <dbReference type="Rhea" id="RHEA-COMP:11605"/>
        <dbReference type="ChEBI" id="CHEBI:15378"/>
        <dbReference type="ChEBI" id="CHEBI:30013"/>
        <dbReference type="ChEBI" id="CHEBI:30616"/>
        <dbReference type="ChEBI" id="CHEBI:61977"/>
        <dbReference type="ChEBI" id="CHEBI:456216"/>
        <dbReference type="EC" id="2.7.11.1"/>
    </reaction>
</comment>
<evidence type="ECO:0000256" key="14">
    <source>
        <dbReference type="ARBA" id="ARBA00023170"/>
    </source>
</evidence>
<keyword evidence="13 19" id="KW-0472">Membrane</keyword>
<evidence type="ECO:0000256" key="17">
    <source>
        <dbReference type="ARBA" id="ARBA00048679"/>
    </source>
</evidence>
<evidence type="ECO:0000313" key="23">
    <source>
        <dbReference type="Proteomes" id="UP000886885"/>
    </source>
</evidence>
<name>A0A8X7Z0C9_POPTO</name>
<dbReference type="SMART" id="SM00369">
    <property type="entry name" value="LRR_TYP"/>
    <property type="match status" value="9"/>
</dbReference>
<dbReference type="EC" id="2.7.11.1" evidence="2"/>
<dbReference type="InterPro" id="IPR013210">
    <property type="entry name" value="LRR_N_plant-typ"/>
</dbReference>
<dbReference type="OrthoDB" id="676979at2759"/>
<keyword evidence="11 18" id="KW-0067">ATP-binding</keyword>
<keyword evidence="23" id="KW-1185">Reference proteome</keyword>
<dbReference type="GO" id="GO:0004674">
    <property type="term" value="F:protein serine/threonine kinase activity"/>
    <property type="evidence" value="ECO:0007669"/>
    <property type="project" value="UniProtKB-KW"/>
</dbReference>
<evidence type="ECO:0000256" key="8">
    <source>
        <dbReference type="ARBA" id="ARBA00022737"/>
    </source>
</evidence>
<dbReference type="Pfam" id="PF00069">
    <property type="entry name" value="Pkinase"/>
    <property type="match status" value="2"/>
</dbReference>
<evidence type="ECO:0000256" key="16">
    <source>
        <dbReference type="ARBA" id="ARBA00047899"/>
    </source>
</evidence>
<dbReference type="FunFam" id="3.80.10.10:FF:000219">
    <property type="entry name" value="LRR receptor-like serine/threonine-protein kinase ERL1"/>
    <property type="match status" value="1"/>
</dbReference>
<keyword evidence="9 18" id="KW-0547">Nucleotide-binding</keyword>
<evidence type="ECO:0000256" key="2">
    <source>
        <dbReference type="ARBA" id="ARBA00012513"/>
    </source>
</evidence>
<dbReference type="PANTHER" id="PTHR48053">
    <property type="entry name" value="LEUCINE RICH REPEAT FAMILY PROTEIN, EXPRESSED"/>
    <property type="match status" value="1"/>
</dbReference>
<keyword evidence="12 19" id="KW-1133">Transmembrane helix</keyword>
<evidence type="ECO:0000256" key="7">
    <source>
        <dbReference type="ARBA" id="ARBA00022729"/>
    </source>
</evidence>
<feature type="transmembrane region" description="Helical" evidence="19">
    <location>
        <begin position="647"/>
        <end position="668"/>
    </location>
</feature>
<evidence type="ECO:0000256" key="12">
    <source>
        <dbReference type="ARBA" id="ARBA00022989"/>
    </source>
</evidence>
<dbReference type="PROSITE" id="PS00107">
    <property type="entry name" value="PROTEIN_KINASE_ATP"/>
    <property type="match status" value="1"/>
</dbReference>
<accession>A0A8X7Z0C9</accession>
<dbReference type="Pfam" id="PF08263">
    <property type="entry name" value="LRRNT_2"/>
    <property type="match status" value="1"/>
</dbReference>
<dbReference type="InterPro" id="IPR055414">
    <property type="entry name" value="LRR_R13L4/SHOC2-like"/>
</dbReference>
<dbReference type="Pfam" id="PF13855">
    <property type="entry name" value="LRR_8"/>
    <property type="match status" value="1"/>
</dbReference>
<evidence type="ECO:0000256" key="20">
    <source>
        <dbReference type="SAM" id="SignalP"/>
    </source>
</evidence>
<evidence type="ECO:0000256" key="15">
    <source>
        <dbReference type="ARBA" id="ARBA00023180"/>
    </source>
</evidence>
<keyword evidence="7 20" id="KW-0732">Signal</keyword>
<evidence type="ECO:0000256" key="4">
    <source>
        <dbReference type="ARBA" id="ARBA00022614"/>
    </source>
</evidence>
<dbReference type="InterPro" id="IPR000719">
    <property type="entry name" value="Prot_kinase_dom"/>
</dbReference>
<dbReference type="GO" id="GO:0005524">
    <property type="term" value="F:ATP binding"/>
    <property type="evidence" value="ECO:0007669"/>
    <property type="project" value="UniProtKB-UniRule"/>
</dbReference>
<evidence type="ECO:0000256" key="5">
    <source>
        <dbReference type="ARBA" id="ARBA00022679"/>
    </source>
</evidence>
<evidence type="ECO:0000256" key="18">
    <source>
        <dbReference type="PROSITE-ProRule" id="PRU10141"/>
    </source>
</evidence>
<dbReference type="InterPro" id="IPR003591">
    <property type="entry name" value="Leu-rich_rpt_typical-subtyp"/>
</dbReference>
<dbReference type="PROSITE" id="PS50011">
    <property type="entry name" value="PROTEIN_KINASE_DOM"/>
    <property type="match status" value="1"/>
</dbReference>
<keyword evidence="10" id="KW-0418">Kinase</keyword>
<protein>
    <recommendedName>
        <fullName evidence="2">non-specific serine/threonine protein kinase</fullName>
        <ecNumber evidence="2">2.7.11.1</ecNumber>
    </recommendedName>
</protein>
<keyword evidence="14" id="KW-0675">Receptor</keyword>
<keyword evidence="8" id="KW-0677">Repeat</keyword>
<dbReference type="InterPro" id="IPR051716">
    <property type="entry name" value="Plant_RL_S/T_kinase"/>
</dbReference>
<evidence type="ECO:0000313" key="22">
    <source>
        <dbReference type="EMBL" id="KAG6754420.1"/>
    </source>
</evidence>
<evidence type="ECO:0000256" key="9">
    <source>
        <dbReference type="ARBA" id="ARBA00022741"/>
    </source>
</evidence>
<feature type="binding site" evidence="18">
    <location>
        <position position="742"/>
    </location>
    <ligand>
        <name>ATP</name>
        <dbReference type="ChEBI" id="CHEBI:30616"/>
    </ligand>
</feature>
<dbReference type="InterPro" id="IPR001611">
    <property type="entry name" value="Leu-rich_rpt"/>
</dbReference>
<evidence type="ECO:0000256" key="3">
    <source>
        <dbReference type="ARBA" id="ARBA00022527"/>
    </source>
</evidence>
<evidence type="ECO:0000256" key="11">
    <source>
        <dbReference type="ARBA" id="ARBA00022840"/>
    </source>
</evidence>
<feature type="domain" description="Protein kinase" evidence="21">
    <location>
        <begin position="623"/>
        <end position="924"/>
    </location>
</feature>
<dbReference type="EMBL" id="JAAWWB010000023">
    <property type="protein sequence ID" value="KAG6754420.1"/>
    <property type="molecule type" value="Genomic_DNA"/>
</dbReference>
<organism evidence="22 23">
    <name type="scientific">Populus tomentosa</name>
    <name type="common">Chinese white poplar</name>
    <dbReference type="NCBI Taxonomy" id="118781"/>
    <lineage>
        <taxon>Eukaryota</taxon>
        <taxon>Viridiplantae</taxon>
        <taxon>Streptophyta</taxon>
        <taxon>Embryophyta</taxon>
        <taxon>Tracheophyta</taxon>
        <taxon>Spermatophyta</taxon>
        <taxon>Magnoliopsida</taxon>
        <taxon>eudicotyledons</taxon>
        <taxon>Gunneridae</taxon>
        <taxon>Pentapetalae</taxon>
        <taxon>rosids</taxon>
        <taxon>fabids</taxon>
        <taxon>Malpighiales</taxon>
        <taxon>Salicaceae</taxon>
        <taxon>Saliceae</taxon>
        <taxon>Populus</taxon>
    </lineage>
</organism>
<keyword evidence="15" id="KW-0325">Glycoprotein</keyword>
<evidence type="ECO:0000256" key="13">
    <source>
        <dbReference type="ARBA" id="ARBA00023136"/>
    </source>
</evidence>
<evidence type="ECO:0000259" key="21">
    <source>
        <dbReference type="PROSITE" id="PS50011"/>
    </source>
</evidence>
<keyword evidence="6 19" id="KW-0812">Transmembrane</keyword>
<dbReference type="PROSITE" id="PS51450">
    <property type="entry name" value="LRR"/>
    <property type="match status" value="1"/>
</dbReference>
<gene>
    <name evidence="22" type="ORF">POTOM_042459</name>
</gene>
<dbReference type="FunFam" id="3.30.200.20:FF:000288">
    <property type="entry name" value="LRR receptor-like serine/threonine-protein kinase ERECTA"/>
    <property type="match status" value="1"/>
</dbReference>
<dbReference type="FunFam" id="3.80.10.10:FF:000077">
    <property type="entry name" value="LRR receptor-like serine/threonine-protein kinase ERL1"/>
    <property type="match status" value="1"/>
</dbReference>
<feature type="chain" id="PRO_5036488867" description="non-specific serine/threonine protein kinase" evidence="20">
    <location>
        <begin position="28"/>
        <end position="984"/>
    </location>
</feature>
<dbReference type="PANTHER" id="PTHR48053:SF120">
    <property type="entry name" value="PROTEIN KINASE DOMAIN-CONTAINING PROTEIN"/>
    <property type="match status" value="1"/>
</dbReference>
<dbReference type="InterPro" id="IPR017441">
    <property type="entry name" value="Protein_kinase_ATP_BS"/>
</dbReference>
<comment type="caution">
    <text evidence="22">The sequence shown here is derived from an EMBL/GenBank/DDBJ whole genome shotgun (WGS) entry which is preliminary data.</text>
</comment>
<keyword evidence="4" id="KW-0433">Leucine-rich repeat</keyword>
<dbReference type="GO" id="GO:0016020">
    <property type="term" value="C:membrane"/>
    <property type="evidence" value="ECO:0007669"/>
    <property type="project" value="UniProtKB-SubCell"/>
</dbReference>
<dbReference type="Pfam" id="PF23598">
    <property type="entry name" value="LRR_14"/>
    <property type="match status" value="1"/>
</dbReference>
<keyword evidence="3" id="KW-0723">Serine/threonine-protein kinase</keyword>
<evidence type="ECO:0000256" key="6">
    <source>
        <dbReference type="ARBA" id="ARBA00022692"/>
    </source>
</evidence>
<evidence type="ECO:0000256" key="10">
    <source>
        <dbReference type="ARBA" id="ARBA00022777"/>
    </source>
</evidence>
<evidence type="ECO:0000256" key="1">
    <source>
        <dbReference type="ARBA" id="ARBA00004479"/>
    </source>
</evidence>
<dbReference type="Proteomes" id="UP000886885">
    <property type="component" value="Chromosome 12A"/>
</dbReference>
<keyword evidence="5" id="KW-0808">Transferase</keyword>
<comment type="catalytic activity">
    <reaction evidence="17">
        <text>L-seryl-[protein] + ATP = O-phospho-L-seryl-[protein] + ADP + H(+)</text>
        <dbReference type="Rhea" id="RHEA:17989"/>
        <dbReference type="Rhea" id="RHEA-COMP:9863"/>
        <dbReference type="Rhea" id="RHEA-COMP:11604"/>
        <dbReference type="ChEBI" id="CHEBI:15378"/>
        <dbReference type="ChEBI" id="CHEBI:29999"/>
        <dbReference type="ChEBI" id="CHEBI:30616"/>
        <dbReference type="ChEBI" id="CHEBI:83421"/>
        <dbReference type="ChEBI" id="CHEBI:456216"/>
        <dbReference type="EC" id="2.7.11.1"/>
    </reaction>
</comment>
<comment type="subcellular location">
    <subcellularLocation>
        <location evidence="1">Membrane</location>
        <topology evidence="1">Single-pass type I membrane protein</topology>
    </subcellularLocation>
</comment>
<feature type="signal peptide" evidence="20">
    <location>
        <begin position="1"/>
        <end position="27"/>
    </location>
</feature>
<dbReference type="Pfam" id="PF00560">
    <property type="entry name" value="LRR_1"/>
    <property type="match status" value="5"/>
</dbReference>
<dbReference type="AlphaFoldDB" id="A0A8X7Z0C9"/>
<proteinExistence type="predicted"/>
<reference evidence="22" key="1">
    <citation type="journal article" date="2020" name="bioRxiv">
        <title>Hybrid origin of Populus tomentosa Carr. identified through genome sequencing and phylogenomic analysis.</title>
        <authorList>
            <person name="An X."/>
            <person name="Gao K."/>
            <person name="Chen Z."/>
            <person name="Li J."/>
            <person name="Yang X."/>
            <person name="Yang X."/>
            <person name="Zhou J."/>
            <person name="Guo T."/>
            <person name="Zhao T."/>
            <person name="Huang S."/>
            <person name="Miao D."/>
            <person name="Khan W.U."/>
            <person name="Rao P."/>
            <person name="Ye M."/>
            <person name="Lei B."/>
            <person name="Liao W."/>
            <person name="Wang J."/>
            <person name="Ji L."/>
            <person name="Li Y."/>
            <person name="Guo B."/>
            <person name="Mustafa N.S."/>
            <person name="Li S."/>
            <person name="Yun Q."/>
            <person name="Keller S.R."/>
            <person name="Mao J."/>
            <person name="Zhang R."/>
            <person name="Strauss S.H."/>
        </authorList>
    </citation>
    <scope>NUCLEOTIDE SEQUENCE</scope>
    <source>
        <strain evidence="22">GM15</strain>
        <tissue evidence="22">Leaf</tissue>
    </source>
</reference>